<dbReference type="STRING" id="933059.SAMN04488103_11631"/>
<dbReference type="OrthoDB" id="7846073at2"/>
<reference evidence="1 2" key="1">
    <citation type="submission" date="2016-10" db="EMBL/GenBank/DDBJ databases">
        <authorList>
            <person name="de Groot N.N."/>
        </authorList>
    </citation>
    <scope>NUCLEOTIDE SEQUENCE [LARGE SCALE GENOMIC DNA]</scope>
    <source>
        <strain evidence="1 2">DSM 3857</strain>
    </source>
</reference>
<dbReference type="RefSeq" id="WP_091303569.1">
    <property type="nucleotide sequence ID" value="NZ_FOCE01000016.1"/>
</dbReference>
<dbReference type="InterPro" id="IPR036514">
    <property type="entry name" value="SGNH_hydro_sf"/>
</dbReference>
<dbReference type="Proteomes" id="UP000198761">
    <property type="component" value="Unassembled WGS sequence"/>
</dbReference>
<dbReference type="AlphaFoldDB" id="A0A1H8N3M7"/>
<dbReference type="GO" id="GO:0016788">
    <property type="term" value="F:hydrolase activity, acting on ester bonds"/>
    <property type="evidence" value="ECO:0007669"/>
    <property type="project" value="UniProtKB-ARBA"/>
</dbReference>
<evidence type="ECO:0000313" key="2">
    <source>
        <dbReference type="Proteomes" id="UP000198761"/>
    </source>
</evidence>
<organism evidence="1 2">
    <name type="scientific">Gemmobacter aquatilis</name>
    <dbReference type="NCBI Taxonomy" id="933059"/>
    <lineage>
        <taxon>Bacteria</taxon>
        <taxon>Pseudomonadati</taxon>
        <taxon>Pseudomonadota</taxon>
        <taxon>Alphaproteobacteria</taxon>
        <taxon>Rhodobacterales</taxon>
        <taxon>Paracoccaceae</taxon>
        <taxon>Gemmobacter</taxon>
    </lineage>
</organism>
<proteinExistence type="predicted"/>
<sequence length="328" mass="36639">MPHTKILVLGYSVIADTPGLVELAQASSRDAPFELKKVGLGGVHLHQLKFLLGTILDQNPCDLVILEIGTPGYRWANGAQPQSYAGLLDKIVGLLRQRRQAFAFLDLPHRDFSTDEDVLYRTHAQVARKEGLPYRRVPLRPELLRDQVHATQDGFRYYAEELRAFVEEILGSDTIADQRARPAAADFVFPFDALPIPMVSAREDLRLEAFGRAGIQAEMAIVEPESPLQLRLPSGMDALGVSYIIGPSAGKFRILAPGREIVFLAYDQFAYYRRISMFLFDRINSPTLRIEQLPDQPEVTLRKGIADTGPRSGRIGHLLVERKINANA</sequence>
<evidence type="ECO:0000313" key="1">
    <source>
        <dbReference type="EMBL" id="SEO24245.1"/>
    </source>
</evidence>
<dbReference type="Gene3D" id="3.40.50.1110">
    <property type="entry name" value="SGNH hydrolase"/>
    <property type="match status" value="1"/>
</dbReference>
<dbReference type="EMBL" id="FOCE01000016">
    <property type="protein sequence ID" value="SEO24245.1"/>
    <property type="molecule type" value="Genomic_DNA"/>
</dbReference>
<accession>A0A1H8N3M7</accession>
<name>A0A1H8N3M7_9RHOB</name>
<gene>
    <name evidence="1" type="ORF">SAMN04488103_11631</name>
</gene>
<keyword evidence="2" id="KW-1185">Reference proteome</keyword>
<dbReference type="SUPFAM" id="SSF52266">
    <property type="entry name" value="SGNH hydrolase"/>
    <property type="match status" value="1"/>
</dbReference>
<protein>
    <submittedName>
        <fullName evidence="1">Uncharacterized protein</fullName>
    </submittedName>
</protein>